<reference evidence="3" key="1">
    <citation type="submission" date="2017-02" db="UniProtKB">
        <authorList>
            <consortium name="WormBaseParasite"/>
        </authorList>
    </citation>
    <scope>IDENTIFICATION</scope>
</reference>
<protein>
    <submittedName>
        <fullName evidence="3">Tetratricopeptide repeat protein 27</fullName>
    </submittedName>
</protein>
<dbReference type="Proteomes" id="UP000271162">
    <property type="component" value="Unassembled WGS sequence"/>
</dbReference>
<evidence type="ECO:0000313" key="2">
    <source>
        <dbReference type="Proteomes" id="UP000271162"/>
    </source>
</evidence>
<name>A0A0N4YAU0_NIPBR</name>
<proteinExistence type="predicted"/>
<dbReference type="WBParaSite" id="NBR_0001353301-mRNA-1">
    <property type="protein sequence ID" value="NBR_0001353301-mRNA-1"/>
    <property type="gene ID" value="NBR_0001353301"/>
</dbReference>
<keyword evidence="2" id="KW-1185">Reference proteome</keyword>
<gene>
    <name evidence="1" type="ORF">NBR_LOCUS13534</name>
</gene>
<dbReference type="EMBL" id="UYSL01021069">
    <property type="protein sequence ID" value="VDL77123.1"/>
    <property type="molecule type" value="Genomic_DNA"/>
</dbReference>
<organism evidence="3">
    <name type="scientific">Nippostrongylus brasiliensis</name>
    <name type="common">Rat hookworm</name>
    <dbReference type="NCBI Taxonomy" id="27835"/>
    <lineage>
        <taxon>Eukaryota</taxon>
        <taxon>Metazoa</taxon>
        <taxon>Ecdysozoa</taxon>
        <taxon>Nematoda</taxon>
        <taxon>Chromadorea</taxon>
        <taxon>Rhabditida</taxon>
        <taxon>Rhabditina</taxon>
        <taxon>Rhabditomorpha</taxon>
        <taxon>Strongyloidea</taxon>
        <taxon>Heligmosomidae</taxon>
        <taxon>Nippostrongylus</taxon>
    </lineage>
</organism>
<evidence type="ECO:0000313" key="3">
    <source>
        <dbReference type="WBParaSite" id="NBR_0001353301-mRNA-1"/>
    </source>
</evidence>
<accession>A0A0N4YAU0</accession>
<dbReference type="AlphaFoldDB" id="A0A0N4YAU0"/>
<sequence length="85" mass="9732">MVTITIRWSLQPSLLSEELAIWTSSPASFEEAAVLYQTCQHEAAYVNMLLALQWTAGEERKLVRKWRRGQLDPWGIPVPPFAVFT</sequence>
<reference evidence="1 2" key="2">
    <citation type="submission" date="2018-11" db="EMBL/GenBank/DDBJ databases">
        <authorList>
            <consortium name="Pathogen Informatics"/>
        </authorList>
    </citation>
    <scope>NUCLEOTIDE SEQUENCE [LARGE SCALE GENOMIC DNA]</scope>
</reference>
<evidence type="ECO:0000313" key="1">
    <source>
        <dbReference type="EMBL" id="VDL77123.1"/>
    </source>
</evidence>